<feature type="domain" description="Glycosyl hydrolase family 30 TIM-barrel" evidence="7">
    <location>
        <begin position="204"/>
        <end position="387"/>
    </location>
</feature>
<dbReference type="AlphaFoldDB" id="A0A7R9FH12"/>
<dbReference type="InterPro" id="IPR013780">
    <property type="entry name" value="Glyco_hydro_b"/>
</dbReference>
<dbReference type="PANTHER" id="PTHR11069:SF23">
    <property type="entry name" value="LYSOSOMAL ACID GLUCOSYLCERAMIDASE"/>
    <property type="match status" value="1"/>
</dbReference>
<evidence type="ECO:0000313" key="8">
    <source>
        <dbReference type="EMBL" id="CAD7453255.1"/>
    </source>
</evidence>
<dbReference type="PRINTS" id="PR00843">
    <property type="entry name" value="GLHYDRLASE30"/>
</dbReference>
<protein>
    <recommendedName>
        <fullName evidence="3 6">Glucosylceramidase</fullName>
        <ecNumber evidence="3 6">3.2.1.45</ecNumber>
    </recommendedName>
</protein>
<gene>
    <name evidence="8" type="ORF">TTEB3V08_LOCUS1404</name>
</gene>
<evidence type="ECO:0000256" key="5">
    <source>
        <dbReference type="ARBA" id="ARBA00022801"/>
    </source>
</evidence>
<dbReference type="GO" id="GO:0016020">
    <property type="term" value="C:membrane"/>
    <property type="evidence" value="ECO:0007669"/>
    <property type="project" value="GOC"/>
</dbReference>
<accession>A0A7R9FH12</accession>
<reference evidence="8" key="1">
    <citation type="submission" date="2020-11" db="EMBL/GenBank/DDBJ databases">
        <authorList>
            <person name="Tran Van P."/>
        </authorList>
    </citation>
    <scope>NUCLEOTIDE SEQUENCE</scope>
</reference>
<dbReference type="InterPro" id="IPR017853">
    <property type="entry name" value="GH"/>
</dbReference>
<dbReference type="EC" id="3.2.1.45" evidence="3 6"/>
<dbReference type="GO" id="GO:0006680">
    <property type="term" value="P:glucosylceramide catabolic process"/>
    <property type="evidence" value="ECO:0007669"/>
    <property type="project" value="TreeGrafter"/>
</dbReference>
<keyword evidence="6" id="KW-0326">Glycosidase</keyword>
<sequence length="396" mass="44493">MMVLACERAITTEQPSYMLVLALAVALVTEWAVISVSTDVPCAPRSYGPTRMVCVCNSTHCDTVDKPTPVPKGRFLWYTSNRGGLRFHKTTGDFLPTVAPRGLRLRVSRSTEYQAVVGFGGAFTDAAGINILSLSTQAQYNLLKFEPNTIVMRSKLLKYLPARSLSPRVFCSRSYFSPEGLEFNVGRVPIAGCDFSTHTYSYDNIPLIKRAQELGNKSLLLLAGAWSPPPWMKTNNDYSGFGFLKEEYYQTWADYHIRFLDAYKMEGLKFWAISTGNEPANGIIPVNRFNSLGWTPYTQRTWIAENLGPALRNSRHKKTKLLALDDQRFMLPWWVNIVMSDEKAAAYIDGVAVHWYWDGLFPASLLDYTHDSHPDKFLLATEACVGTLPPLHASFS</sequence>
<evidence type="ECO:0000256" key="1">
    <source>
        <dbReference type="ARBA" id="ARBA00001013"/>
    </source>
</evidence>
<keyword evidence="4" id="KW-0732">Signal</keyword>
<dbReference type="InterPro" id="IPR001139">
    <property type="entry name" value="Glyco_hydro_30"/>
</dbReference>
<dbReference type="Gene3D" id="2.60.40.1180">
    <property type="entry name" value="Golgi alpha-mannosidase II"/>
    <property type="match status" value="1"/>
</dbReference>
<dbReference type="SUPFAM" id="SSF51011">
    <property type="entry name" value="Glycosyl hydrolase domain"/>
    <property type="match status" value="1"/>
</dbReference>
<dbReference type="EMBL" id="OE000288">
    <property type="protein sequence ID" value="CAD7453255.1"/>
    <property type="molecule type" value="Genomic_DNA"/>
</dbReference>
<dbReference type="Pfam" id="PF02055">
    <property type="entry name" value="Glyco_hydro_30"/>
    <property type="match status" value="1"/>
</dbReference>
<organism evidence="8">
    <name type="scientific">Timema tahoe</name>
    <dbReference type="NCBI Taxonomy" id="61484"/>
    <lineage>
        <taxon>Eukaryota</taxon>
        <taxon>Metazoa</taxon>
        <taxon>Ecdysozoa</taxon>
        <taxon>Arthropoda</taxon>
        <taxon>Hexapoda</taxon>
        <taxon>Insecta</taxon>
        <taxon>Pterygota</taxon>
        <taxon>Neoptera</taxon>
        <taxon>Polyneoptera</taxon>
        <taxon>Phasmatodea</taxon>
        <taxon>Timematodea</taxon>
        <taxon>Timematoidea</taxon>
        <taxon>Timematidae</taxon>
        <taxon>Timema</taxon>
    </lineage>
</organism>
<proteinExistence type="inferred from homology"/>
<keyword evidence="6" id="KW-0746">Sphingolipid metabolism</keyword>
<dbReference type="PANTHER" id="PTHR11069">
    <property type="entry name" value="GLUCOSYLCERAMIDASE"/>
    <property type="match status" value="1"/>
</dbReference>
<comment type="similarity">
    <text evidence="2 6">Belongs to the glycosyl hydrolase 30 family.</text>
</comment>
<name>A0A7R9FH12_9NEOP</name>
<evidence type="ECO:0000256" key="6">
    <source>
        <dbReference type="RuleBase" id="RU361188"/>
    </source>
</evidence>
<keyword evidence="6" id="KW-0443">Lipid metabolism</keyword>
<evidence type="ECO:0000256" key="3">
    <source>
        <dbReference type="ARBA" id="ARBA00012658"/>
    </source>
</evidence>
<evidence type="ECO:0000256" key="4">
    <source>
        <dbReference type="ARBA" id="ARBA00022729"/>
    </source>
</evidence>
<dbReference type="InterPro" id="IPR033453">
    <property type="entry name" value="Glyco_hydro_30_TIM-barrel"/>
</dbReference>
<dbReference type="GO" id="GO:0004348">
    <property type="term" value="F:glucosylceramidase activity"/>
    <property type="evidence" value="ECO:0007669"/>
    <property type="project" value="UniProtKB-EC"/>
</dbReference>
<comment type="catalytic activity">
    <reaction evidence="1">
        <text>a beta-D-glucosyl-(1&lt;-&gt;1')-N-acylsphing-4-enine + H2O = an N-acylsphing-4-enine + D-glucose</text>
        <dbReference type="Rhea" id="RHEA:13269"/>
        <dbReference type="ChEBI" id="CHEBI:4167"/>
        <dbReference type="ChEBI" id="CHEBI:15377"/>
        <dbReference type="ChEBI" id="CHEBI:22801"/>
        <dbReference type="ChEBI" id="CHEBI:52639"/>
        <dbReference type="EC" id="3.2.1.45"/>
    </reaction>
    <physiologicalReaction direction="left-to-right" evidence="1">
        <dbReference type="Rhea" id="RHEA:13270"/>
    </physiologicalReaction>
</comment>
<dbReference type="SUPFAM" id="SSF51445">
    <property type="entry name" value="(Trans)glycosidases"/>
    <property type="match status" value="1"/>
</dbReference>
<dbReference type="Gene3D" id="3.20.20.80">
    <property type="entry name" value="Glycosidases"/>
    <property type="match status" value="1"/>
</dbReference>
<evidence type="ECO:0000259" key="7">
    <source>
        <dbReference type="Pfam" id="PF02055"/>
    </source>
</evidence>
<keyword evidence="5 6" id="KW-0378">Hydrolase</keyword>
<evidence type="ECO:0000256" key="2">
    <source>
        <dbReference type="ARBA" id="ARBA00005382"/>
    </source>
</evidence>